<name>A0A077LTU2_9MICO</name>
<dbReference type="Proteomes" id="UP000035721">
    <property type="component" value="Unassembled WGS sequence"/>
</dbReference>
<protein>
    <recommendedName>
        <fullName evidence="4">Secreted protein</fullName>
    </recommendedName>
</protein>
<evidence type="ECO:0000313" key="2">
    <source>
        <dbReference type="EMBL" id="CCH75922.1"/>
    </source>
</evidence>
<dbReference type="AlphaFoldDB" id="A0A077LTU2"/>
<reference evidence="2 3" key="1">
    <citation type="journal article" date="2013" name="ISME J.">
        <title>A metabolic model for members of the genus Tetrasphaera involved in enhanced biological phosphorus removal.</title>
        <authorList>
            <person name="Kristiansen R."/>
            <person name="Nguyen H.T.T."/>
            <person name="Saunders A.M."/>
            <person name="Nielsen J.L."/>
            <person name="Wimmer R."/>
            <person name="Le V.Q."/>
            <person name="McIlroy S.J."/>
            <person name="Petrovski S."/>
            <person name="Seviour R.J."/>
            <person name="Calteau A."/>
            <person name="Nielsen K.L."/>
            <person name="Nielsen P.H."/>
        </authorList>
    </citation>
    <scope>NUCLEOTIDE SEQUENCE [LARGE SCALE GENOMIC DNA]</scope>
    <source>
        <strain evidence="2 3">T1-X7</strain>
    </source>
</reference>
<accession>A0A077LTU2</accession>
<keyword evidence="1" id="KW-0732">Signal</keyword>
<feature type="chain" id="PRO_5001720727" description="Secreted protein" evidence="1">
    <location>
        <begin position="28"/>
        <end position="71"/>
    </location>
</feature>
<gene>
    <name evidence="2" type="ORF">BN12_10069</name>
</gene>
<dbReference type="STRING" id="1194083.BN12_10069"/>
<evidence type="ECO:0000313" key="3">
    <source>
        <dbReference type="Proteomes" id="UP000035721"/>
    </source>
</evidence>
<organism evidence="2 3">
    <name type="scientific">Nostocoides japonicum T1-X7</name>
    <dbReference type="NCBI Taxonomy" id="1194083"/>
    <lineage>
        <taxon>Bacteria</taxon>
        <taxon>Bacillati</taxon>
        <taxon>Actinomycetota</taxon>
        <taxon>Actinomycetes</taxon>
        <taxon>Micrococcales</taxon>
        <taxon>Intrasporangiaceae</taxon>
        <taxon>Nostocoides</taxon>
    </lineage>
</organism>
<feature type="signal peptide" evidence="1">
    <location>
        <begin position="1"/>
        <end position="27"/>
    </location>
</feature>
<dbReference type="EMBL" id="CAJB01000001">
    <property type="protein sequence ID" value="CCH75922.1"/>
    <property type="molecule type" value="Genomic_DNA"/>
</dbReference>
<evidence type="ECO:0008006" key="4">
    <source>
        <dbReference type="Google" id="ProtNLM"/>
    </source>
</evidence>
<evidence type="ECO:0000256" key="1">
    <source>
        <dbReference type="SAM" id="SignalP"/>
    </source>
</evidence>
<sequence length="71" mass="7853">MASIVTNVCRLLVRVLTVIVYSRSACAASVVRRRLDHRLRQRAHTQRPDTFGPLPCTSRAGRCCGFGHAST</sequence>
<proteinExistence type="predicted"/>
<comment type="caution">
    <text evidence="2">The sequence shown here is derived from an EMBL/GenBank/DDBJ whole genome shotgun (WGS) entry which is preliminary data.</text>
</comment>
<keyword evidence="3" id="KW-1185">Reference proteome</keyword>